<sequence length="458" mass="52045">MKKIVFLLALLAVISCQEEAKKPVDYALFSGKVTNGRGGVVRINGENFTKEIPLASDGTFSDTLRIADGPYQMFIGREYSNLYLKKGDQLSLSIDVTAFDETLKYTGVGSERNNHLVNSILVYENEEDNFALDPIPFKAKIKEHKTKIDSLLVASGVKDETFIAFCKKNAHYKYLYDLDVYPYYYNQRLKNESKEGSLPEGYLEELKTIDLDIEEDYKQSSAYKRLVMSGISDRAANAVKKDSTKVMDLVFLDEVNKIKSQVIKEDLLRNLSIAISPSNEYAKAVYEGIMKESKDEEFKRELTEKFDVLKKLVKGEPSPTFEDYENYKGGTTSLKDLEGKYAYIDVWATWCQPCLQELPYLKEVEKEYRAKDIHFVSISVDNERAHEAWKKMVAAKEMTGVQLYGGKNYRKEGGFGSSYVIDGIPRFILLDKKGNIVSADAPRPSDPRLKDLLNSLDI</sequence>
<dbReference type="InterPro" id="IPR013740">
    <property type="entry name" value="Redoxin"/>
</dbReference>
<dbReference type="CDD" id="cd02966">
    <property type="entry name" value="TlpA_like_family"/>
    <property type="match status" value="1"/>
</dbReference>
<dbReference type="InterPro" id="IPR036249">
    <property type="entry name" value="Thioredoxin-like_sf"/>
</dbReference>
<evidence type="ECO:0000256" key="4">
    <source>
        <dbReference type="ARBA" id="ARBA00023284"/>
    </source>
</evidence>
<dbReference type="Gene3D" id="3.40.30.10">
    <property type="entry name" value="Glutaredoxin"/>
    <property type="match status" value="1"/>
</dbReference>
<evidence type="ECO:0000256" key="1">
    <source>
        <dbReference type="ARBA" id="ARBA00004196"/>
    </source>
</evidence>
<accession>A0ABW5NCG2</accession>
<dbReference type="PANTHER" id="PTHR42852">
    <property type="entry name" value="THIOL:DISULFIDE INTERCHANGE PROTEIN DSBE"/>
    <property type="match status" value="1"/>
</dbReference>
<keyword evidence="7" id="KW-1185">Reference proteome</keyword>
<evidence type="ECO:0000256" key="3">
    <source>
        <dbReference type="ARBA" id="ARBA00023157"/>
    </source>
</evidence>
<dbReference type="Pfam" id="PF08534">
    <property type="entry name" value="Redoxin"/>
    <property type="match status" value="1"/>
</dbReference>
<dbReference type="InterPro" id="IPR050553">
    <property type="entry name" value="Thioredoxin_ResA/DsbE_sf"/>
</dbReference>
<dbReference type="Proteomes" id="UP001597459">
    <property type="component" value="Unassembled WGS sequence"/>
</dbReference>
<gene>
    <name evidence="6" type="ORF">ACFSTE_18985</name>
</gene>
<protein>
    <submittedName>
        <fullName evidence="6">TlpA family protein disulfide reductase</fullName>
    </submittedName>
</protein>
<evidence type="ECO:0000259" key="5">
    <source>
        <dbReference type="PROSITE" id="PS51352"/>
    </source>
</evidence>
<keyword evidence="3" id="KW-1015">Disulfide bond</keyword>
<dbReference type="PROSITE" id="PS51257">
    <property type="entry name" value="PROKAR_LIPOPROTEIN"/>
    <property type="match status" value="1"/>
</dbReference>
<comment type="subcellular location">
    <subcellularLocation>
        <location evidence="1">Cell envelope</location>
    </subcellularLocation>
</comment>
<organism evidence="6 7">
    <name type="scientific">Aquimarina hainanensis</name>
    <dbReference type="NCBI Taxonomy" id="1578017"/>
    <lineage>
        <taxon>Bacteria</taxon>
        <taxon>Pseudomonadati</taxon>
        <taxon>Bacteroidota</taxon>
        <taxon>Flavobacteriia</taxon>
        <taxon>Flavobacteriales</taxon>
        <taxon>Flavobacteriaceae</taxon>
        <taxon>Aquimarina</taxon>
    </lineage>
</organism>
<dbReference type="PANTHER" id="PTHR42852:SF6">
    <property type="entry name" value="THIOL:DISULFIDE INTERCHANGE PROTEIN DSBE"/>
    <property type="match status" value="1"/>
</dbReference>
<dbReference type="InterPro" id="IPR013766">
    <property type="entry name" value="Thioredoxin_domain"/>
</dbReference>
<dbReference type="EMBL" id="JBHULX010000039">
    <property type="protein sequence ID" value="MFD2592931.1"/>
    <property type="molecule type" value="Genomic_DNA"/>
</dbReference>
<keyword evidence="4" id="KW-0676">Redox-active center</keyword>
<evidence type="ECO:0000313" key="7">
    <source>
        <dbReference type="Proteomes" id="UP001597459"/>
    </source>
</evidence>
<feature type="domain" description="Thioredoxin" evidence="5">
    <location>
        <begin position="312"/>
        <end position="458"/>
    </location>
</feature>
<keyword evidence="2" id="KW-0201">Cytochrome c-type biogenesis</keyword>
<reference evidence="7" key="1">
    <citation type="journal article" date="2019" name="Int. J. Syst. Evol. Microbiol.">
        <title>The Global Catalogue of Microorganisms (GCM) 10K type strain sequencing project: providing services to taxonomists for standard genome sequencing and annotation.</title>
        <authorList>
            <consortium name="The Broad Institute Genomics Platform"/>
            <consortium name="The Broad Institute Genome Sequencing Center for Infectious Disease"/>
            <person name="Wu L."/>
            <person name="Ma J."/>
        </authorList>
    </citation>
    <scope>NUCLEOTIDE SEQUENCE [LARGE SCALE GENOMIC DNA]</scope>
    <source>
        <strain evidence="7">KCTC 42423</strain>
    </source>
</reference>
<name>A0ABW5NCG2_9FLAO</name>
<dbReference type="RefSeq" id="WP_378255116.1">
    <property type="nucleotide sequence ID" value="NZ_JBHSJV010000001.1"/>
</dbReference>
<dbReference type="SUPFAM" id="SSF52833">
    <property type="entry name" value="Thioredoxin-like"/>
    <property type="match status" value="1"/>
</dbReference>
<proteinExistence type="predicted"/>
<comment type="caution">
    <text evidence="6">The sequence shown here is derived from an EMBL/GenBank/DDBJ whole genome shotgun (WGS) entry which is preliminary data.</text>
</comment>
<evidence type="ECO:0000256" key="2">
    <source>
        <dbReference type="ARBA" id="ARBA00022748"/>
    </source>
</evidence>
<evidence type="ECO:0000313" key="6">
    <source>
        <dbReference type="EMBL" id="MFD2592931.1"/>
    </source>
</evidence>
<dbReference type="PROSITE" id="PS51352">
    <property type="entry name" value="THIOREDOXIN_2"/>
    <property type="match status" value="1"/>
</dbReference>